<dbReference type="EMBL" id="JBEEWF010000004">
    <property type="protein sequence ID" value="MEQ5348295.1"/>
    <property type="molecule type" value="Genomic_DNA"/>
</dbReference>
<gene>
    <name evidence="2" type="ORF">ABN253_08885</name>
</gene>
<feature type="chain" id="PRO_5046121317" evidence="1">
    <location>
        <begin position="17"/>
        <end position="52"/>
    </location>
</feature>
<evidence type="ECO:0000313" key="2">
    <source>
        <dbReference type="EMBL" id="MEQ5348295.1"/>
    </source>
</evidence>
<name>A0ABV1L9A7_9GAMM</name>
<protein>
    <submittedName>
        <fullName evidence="2">Uncharacterized protein</fullName>
    </submittedName>
</protein>
<comment type="caution">
    <text evidence="2">The sequence shown here is derived from an EMBL/GenBank/DDBJ whole genome shotgun (WGS) entry which is preliminary data.</text>
</comment>
<dbReference type="Proteomes" id="UP001436462">
    <property type="component" value="Unassembled WGS sequence"/>
</dbReference>
<organism evidence="2 3">
    <name type="scientific">Proteus genomosp. 6</name>
    <dbReference type="NCBI Taxonomy" id="1311820"/>
    <lineage>
        <taxon>Bacteria</taxon>
        <taxon>Pseudomonadati</taxon>
        <taxon>Pseudomonadota</taxon>
        <taxon>Gammaproteobacteria</taxon>
        <taxon>Enterobacterales</taxon>
        <taxon>Morganellaceae</taxon>
        <taxon>Proteus</taxon>
    </lineage>
</organism>
<keyword evidence="3" id="KW-1185">Reference proteome</keyword>
<accession>A0ABV1L9A7</accession>
<reference evidence="2 3" key="1">
    <citation type="submission" date="2024-04" db="EMBL/GenBank/DDBJ databases">
        <title>Role of Flies in the Dissemination of Carbapenem-Resistant Enterobacteriaceae (CRE): An Epidemiological and Genomic Study in China.</title>
        <authorList>
            <person name="Kaichao C."/>
            <person name="Zhang R."/>
            <person name="Chen S."/>
        </authorList>
    </citation>
    <scope>NUCLEOTIDE SEQUENCE [LARGE SCALE GENOMIC DNA]</scope>
    <source>
        <strain evidence="3">fly-1011</strain>
    </source>
</reference>
<feature type="signal peptide" evidence="1">
    <location>
        <begin position="1"/>
        <end position="16"/>
    </location>
</feature>
<evidence type="ECO:0000313" key="3">
    <source>
        <dbReference type="Proteomes" id="UP001436462"/>
    </source>
</evidence>
<keyword evidence="1" id="KW-0732">Signal</keyword>
<evidence type="ECO:0000256" key="1">
    <source>
        <dbReference type="SAM" id="SignalP"/>
    </source>
</evidence>
<sequence length="52" mass="5533">MLIVILSVMISSNVYAEIFQDKTGQVVGSARTGSNGETIYLNKSGQVIGSKK</sequence>
<proteinExistence type="predicted"/>